<dbReference type="InterPro" id="IPR013083">
    <property type="entry name" value="Znf_RING/FYVE/PHD"/>
</dbReference>
<evidence type="ECO:0000256" key="1">
    <source>
        <dbReference type="ARBA" id="ARBA00004123"/>
    </source>
</evidence>
<evidence type="ECO:0000313" key="9">
    <source>
        <dbReference type="EMBL" id="KAH0453057.1"/>
    </source>
</evidence>
<dbReference type="Gene3D" id="3.30.40.10">
    <property type="entry name" value="Zinc/RING finger domain, C3HC4 (zinc finger)"/>
    <property type="match status" value="2"/>
</dbReference>
<protein>
    <recommendedName>
        <fullName evidence="8">PHD-type domain-containing protein</fullName>
    </recommendedName>
</protein>
<dbReference type="InterPro" id="IPR001965">
    <property type="entry name" value="Znf_PHD"/>
</dbReference>
<feature type="region of interest" description="Disordered" evidence="7">
    <location>
        <begin position="1167"/>
        <end position="1202"/>
    </location>
</feature>
<dbReference type="InterPro" id="IPR019787">
    <property type="entry name" value="Znf_PHD-finger"/>
</dbReference>
<keyword evidence="5" id="KW-0539">Nucleus</keyword>
<dbReference type="InterPro" id="IPR032308">
    <property type="entry name" value="TDBD"/>
</dbReference>
<dbReference type="PANTHER" id="PTHR46508:SF2">
    <property type="entry name" value="INCREASED DNA METHYLATION 1"/>
    <property type="match status" value="1"/>
</dbReference>
<evidence type="ECO:0000256" key="4">
    <source>
        <dbReference type="ARBA" id="ARBA00022833"/>
    </source>
</evidence>
<dbReference type="PANTHER" id="PTHR46508">
    <property type="entry name" value="PHD FINGER FAMILY PROTEIN"/>
    <property type="match status" value="1"/>
</dbReference>
<dbReference type="SMART" id="SM00249">
    <property type="entry name" value="PHD"/>
    <property type="match status" value="2"/>
</dbReference>
<dbReference type="EMBL" id="JAGFBR010000016">
    <property type="protein sequence ID" value="KAH0453057.1"/>
    <property type="molecule type" value="Genomic_DNA"/>
</dbReference>
<dbReference type="CDD" id="cd15532">
    <property type="entry name" value="PHD2_CHD_II"/>
    <property type="match status" value="1"/>
</dbReference>
<dbReference type="InterPro" id="IPR016181">
    <property type="entry name" value="Acyl_CoA_acyltransferase"/>
</dbReference>
<evidence type="ECO:0000259" key="8">
    <source>
        <dbReference type="PROSITE" id="PS50016"/>
    </source>
</evidence>
<dbReference type="InterPro" id="IPR011011">
    <property type="entry name" value="Znf_FYVE_PHD"/>
</dbReference>
<dbReference type="Pfam" id="PF00628">
    <property type="entry name" value="PHD"/>
    <property type="match status" value="1"/>
</dbReference>
<dbReference type="InterPro" id="IPR056511">
    <property type="entry name" value="IDM1_C"/>
</dbReference>
<keyword evidence="3 6" id="KW-0863">Zinc-finger</keyword>
<dbReference type="Pfam" id="PF16135">
    <property type="entry name" value="TDBD"/>
    <property type="match status" value="1"/>
</dbReference>
<evidence type="ECO:0000256" key="7">
    <source>
        <dbReference type="SAM" id="MobiDB-lite"/>
    </source>
</evidence>
<evidence type="ECO:0000256" key="3">
    <source>
        <dbReference type="ARBA" id="ARBA00022771"/>
    </source>
</evidence>
<reference evidence="9 10" key="1">
    <citation type="journal article" date="2021" name="Hortic Res">
        <title>Chromosome-scale assembly of the Dendrobium chrysotoxum genome enhances the understanding of orchid evolution.</title>
        <authorList>
            <person name="Zhang Y."/>
            <person name="Zhang G.Q."/>
            <person name="Zhang D."/>
            <person name="Liu X.D."/>
            <person name="Xu X.Y."/>
            <person name="Sun W.H."/>
            <person name="Yu X."/>
            <person name="Zhu X."/>
            <person name="Wang Z.W."/>
            <person name="Zhao X."/>
            <person name="Zhong W.Y."/>
            <person name="Chen H."/>
            <person name="Yin W.L."/>
            <person name="Huang T."/>
            <person name="Niu S.C."/>
            <person name="Liu Z.J."/>
        </authorList>
    </citation>
    <scope>NUCLEOTIDE SEQUENCE [LARGE SCALE GENOMIC DNA]</scope>
    <source>
        <strain evidence="9">Lindl</strain>
    </source>
</reference>
<comment type="subcellular location">
    <subcellularLocation>
        <location evidence="1">Nucleus</location>
    </subcellularLocation>
</comment>
<proteinExistence type="predicted"/>
<sequence length="1843" mass="204062">MDEVRPKMRWGVEEEATMIILFGEEIRCLGSDGFEGSEEERRICMNVLYEVNTINFSNAASKMENSHSKECNINKQPGDANTENLVHANPPSLNDTLGNISGHAKVNNEDVNDVLRSKRSRLESMTTSYSTNAKRLKMSSSDDPLQMKELVTTITRSDIDLRNCCQLQNSNNSTAPSSFTAHPNQHYSQSCVVESIGHGLLSSCSFDNFQILLSSSGDFGTMLSKNEWTNQEGSRDEVLIGATPKSSPNSKESRACARSKSDISIAVQEAFKASKCVDQSVKEIPYLDSVEDSVGLPSGVDFAATTPSLAVLSERAAEENLLRYSIEDRQTHSGSHPVNQKYKESNAPDLDNVLLVQASSVKSVSPCSNLLILQSQQSTEPDIPGSNFIGALADASTARDNPAQLSSQELQGKRAIEPNTPDLCIVRASLEPFRSRDLNLQLRSHACHLLKDAGWIVENRQRKSTYRKHQFDSYYTSPEGYMVNSLSKAWVACGSRLLAISHNAGAYDETEKVWVDVEEFWADLANILVEVNEKIQGLGKPSSLLLKWCILDPFMAVVCIDKKVTALKLGMVVKAARSEAIVLTNNNSLFLASKGVDELQDYSTPRNLRLAVQPFFSDSRSEVTGCSSGQKLSPLHGLQGLKRKRRHIKLVHRTSHDAHHCRKNLESPPRQLAEVFFNAMDLPGHNLSSANDMPVQGPMILDCSSKPDCLNPFDNPSIQAEGMYCSPTGKSNIDNDSFNELRIDRPVLSNDIPGSSMSSANQDKLGSFNVFRDGIRRVLSFQENVEIRGDSYFKPTDASCNTHGRNEELVEVRKQSRTDSGNIGNIFVVNPADEHPAVGQKMLLFHPKQKAICFNRDGCCRKELIGSFVSPCDLKVNVQQEIQSCFCYSSNLDIDHFFGLSSASHNTDFPFQGSIIDFGSRDDHLIAKLAKQGILEQSGCPKDGNCRHSRLKIRKIDPKKQTISLIKQTPKRPTRTSVAQLTKHTIKKSKNYIGNEVMRKAHRNSKNSELDTTEENAMGSMSKLSDTNCIYSFPFSIDYCKSDPPHLDHQGIINSREELFLEGKKKCLSHKKHNEEPSKMSKKAQDHCNDFSAEVRAFEVVENEALSPDPLNSKEVDEVAKAKLCKNNGIKENNSYAIENNYHSISEDGVVSLGPQHDKSFDEALMSDPGSSQEAGGVKKTGLCKKRGRKKQHSGKINDGSSLGAGLVKKTVVCKKRGRKRQHSHKIKADNILDYPIIKTMDGKSCCKTLATRGKNSESQASSEPRSMRSCRLTIERGRRAGEISANEKQSKGLRTVLHWLIKMGVLSPSDIMQYQSPRNSAVVKDGQITKAGILCKCCQNILSVSDFKRHAGFKVQKPSLNLFLKSGKPYISCQLQAWSAEYKLRRDDLQTNEVEEGDKNDDACRFCADGGELICCDSCPSTYHQACLYLQELPEGSWYCPNCSCAVCGSVLNAPGDSGSIATIECSQCEQRYHETCIKDRIRCDAVGANMWFCGQKCLQVYTGLHSLVGVTNCMNDGLSWTILKCSHDDKKVHSALKTALMAECNIKLAIALSIMEESFLPMCDPRTGKNLLPLVIYNWGSNMSQVNYQGFYTVVLERDDELFSVASIRVHGATLAEMPLIATCIEQRLKGMCRRLMHVIEEMLKSLKVELLVLSAMPGLVETWISTFGFQHINDIDKKKLSGINLMTFPGATLLKKNLFERECSESGVDKIHKTAYTEARTSLNDPALDLQVSKSLSTEQTLSIQAPVPGTDTSEHAFPSCYLSRPSTYTGEHSGLISDTTYLKNNGTGNNYAGETAKNSEGMHETTIEVANGNNVIHSFKEKDPYLEALNSYKSSLASI</sequence>
<feature type="domain" description="PHD-type" evidence="8">
    <location>
        <begin position="1402"/>
        <end position="1447"/>
    </location>
</feature>
<keyword evidence="4" id="KW-0862">Zinc</keyword>
<dbReference type="PROSITE" id="PS50016">
    <property type="entry name" value="ZF_PHD_2"/>
    <property type="match status" value="1"/>
</dbReference>
<dbReference type="SUPFAM" id="SSF55729">
    <property type="entry name" value="Acyl-CoA N-acyltransferases (Nat)"/>
    <property type="match status" value="1"/>
</dbReference>
<dbReference type="GO" id="GO:0008270">
    <property type="term" value="F:zinc ion binding"/>
    <property type="evidence" value="ECO:0007669"/>
    <property type="project" value="UniProtKB-KW"/>
</dbReference>
<name>A0AAV7G9Z7_DENCH</name>
<evidence type="ECO:0000313" key="10">
    <source>
        <dbReference type="Proteomes" id="UP000775213"/>
    </source>
</evidence>
<accession>A0AAV7G9Z7</accession>
<comment type="caution">
    <text evidence="9">The sequence shown here is derived from an EMBL/GenBank/DDBJ whole genome shotgun (WGS) entry which is preliminary data.</text>
</comment>
<feature type="compositionally biased region" description="Basic residues" evidence="7">
    <location>
        <begin position="1182"/>
        <end position="1194"/>
    </location>
</feature>
<organism evidence="9 10">
    <name type="scientific">Dendrobium chrysotoxum</name>
    <name type="common">Orchid</name>
    <dbReference type="NCBI Taxonomy" id="161865"/>
    <lineage>
        <taxon>Eukaryota</taxon>
        <taxon>Viridiplantae</taxon>
        <taxon>Streptophyta</taxon>
        <taxon>Embryophyta</taxon>
        <taxon>Tracheophyta</taxon>
        <taxon>Spermatophyta</taxon>
        <taxon>Magnoliopsida</taxon>
        <taxon>Liliopsida</taxon>
        <taxon>Asparagales</taxon>
        <taxon>Orchidaceae</taxon>
        <taxon>Epidendroideae</taxon>
        <taxon>Malaxideae</taxon>
        <taxon>Dendrobiinae</taxon>
        <taxon>Dendrobium</taxon>
    </lineage>
</organism>
<gene>
    <name evidence="9" type="ORF">IEQ34_017381</name>
</gene>
<dbReference type="SUPFAM" id="SSF57903">
    <property type="entry name" value="FYVE/PHD zinc finger"/>
    <property type="match status" value="1"/>
</dbReference>
<dbReference type="GO" id="GO:0005634">
    <property type="term" value="C:nucleus"/>
    <property type="evidence" value="ECO:0007669"/>
    <property type="project" value="UniProtKB-SubCell"/>
</dbReference>
<keyword evidence="2" id="KW-0479">Metal-binding</keyword>
<dbReference type="Pfam" id="PF23209">
    <property type="entry name" value="IDM1_C"/>
    <property type="match status" value="1"/>
</dbReference>
<keyword evidence="10" id="KW-1185">Reference proteome</keyword>
<evidence type="ECO:0000256" key="2">
    <source>
        <dbReference type="ARBA" id="ARBA00022723"/>
    </source>
</evidence>
<evidence type="ECO:0000256" key="5">
    <source>
        <dbReference type="ARBA" id="ARBA00023242"/>
    </source>
</evidence>
<dbReference type="Proteomes" id="UP000775213">
    <property type="component" value="Unassembled WGS sequence"/>
</dbReference>
<evidence type="ECO:0000256" key="6">
    <source>
        <dbReference type="PROSITE-ProRule" id="PRU00146"/>
    </source>
</evidence>